<evidence type="ECO:0000313" key="1">
    <source>
        <dbReference type="EMBL" id="MBB5199148.1"/>
    </source>
</evidence>
<sequence>MGLRWSFPNIETGSGLQAFHRDYDDWRFIKVFVYLTDVDNDSGPHVFVQGTHHEHCAMRLRGYGDAKIMEAYGEDKIVSITGTAGFGFAVDTHGIHKGIVPRQRPRLLLQIQYSLLPVYLYHYRPGTSQRALPLDRYINRLFPSDVKKY</sequence>
<dbReference type="Proteomes" id="UP000571084">
    <property type="component" value="Unassembled WGS sequence"/>
</dbReference>
<comment type="caution">
    <text evidence="1">The sequence shown here is derived from an EMBL/GenBank/DDBJ whole genome shotgun (WGS) entry which is preliminary data.</text>
</comment>
<dbReference type="Gene3D" id="2.60.120.620">
    <property type="entry name" value="q2cbj1_9rhob like domain"/>
    <property type="match status" value="1"/>
</dbReference>
<evidence type="ECO:0000313" key="2">
    <source>
        <dbReference type="Proteomes" id="UP000571084"/>
    </source>
</evidence>
<organism evidence="1 2">
    <name type="scientific">Glaciimonas immobilis</name>
    <dbReference type="NCBI Taxonomy" id="728004"/>
    <lineage>
        <taxon>Bacteria</taxon>
        <taxon>Pseudomonadati</taxon>
        <taxon>Pseudomonadota</taxon>
        <taxon>Betaproteobacteria</taxon>
        <taxon>Burkholderiales</taxon>
        <taxon>Oxalobacteraceae</taxon>
        <taxon>Glaciimonas</taxon>
    </lineage>
</organism>
<accession>A0A840RQ88</accession>
<keyword evidence="2" id="KW-1185">Reference proteome</keyword>
<dbReference type="EMBL" id="JACHHQ010000002">
    <property type="protein sequence ID" value="MBB5199148.1"/>
    <property type="molecule type" value="Genomic_DNA"/>
</dbReference>
<gene>
    <name evidence="1" type="ORF">HNR39_000975</name>
</gene>
<dbReference type="RefSeq" id="WP_168055433.1">
    <property type="nucleotide sequence ID" value="NZ_JAAOZT010000006.1"/>
</dbReference>
<proteinExistence type="predicted"/>
<reference evidence="1 2" key="1">
    <citation type="submission" date="2020-08" db="EMBL/GenBank/DDBJ databases">
        <title>Genomic Encyclopedia of Type Strains, Phase IV (KMG-IV): sequencing the most valuable type-strain genomes for metagenomic binning, comparative biology and taxonomic classification.</title>
        <authorList>
            <person name="Goeker M."/>
        </authorList>
    </citation>
    <scope>NUCLEOTIDE SEQUENCE [LARGE SCALE GENOMIC DNA]</scope>
    <source>
        <strain evidence="1 2">DSM 23240</strain>
    </source>
</reference>
<dbReference type="AlphaFoldDB" id="A0A840RQ88"/>
<protein>
    <submittedName>
        <fullName evidence="1">Uncharacterized protein</fullName>
    </submittedName>
</protein>
<name>A0A840RQ88_9BURK</name>
<dbReference type="SUPFAM" id="SSF51197">
    <property type="entry name" value="Clavaminate synthase-like"/>
    <property type="match status" value="1"/>
</dbReference>